<dbReference type="Proteomes" id="UP001143362">
    <property type="component" value="Unassembled WGS sequence"/>
</dbReference>
<evidence type="ECO:0000313" key="2">
    <source>
        <dbReference type="EMBL" id="MCX2982569.1"/>
    </source>
</evidence>
<dbReference type="InterPro" id="IPR036388">
    <property type="entry name" value="WH-like_DNA-bd_sf"/>
</dbReference>
<dbReference type="InterPro" id="IPR036390">
    <property type="entry name" value="WH_DNA-bd_sf"/>
</dbReference>
<dbReference type="RefSeq" id="WP_279246580.1">
    <property type="nucleotide sequence ID" value="NZ_SHNN01000003.1"/>
</dbReference>
<dbReference type="InterPro" id="IPR039422">
    <property type="entry name" value="MarR/SlyA-like"/>
</dbReference>
<protein>
    <submittedName>
        <fullName evidence="2">MarR family transcriptional regulator</fullName>
    </submittedName>
</protein>
<feature type="domain" description="HTH marR-type" evidence="1">
    <location>
        <begin position="6"/>
        <end position="141"/>
    </location>
</feature>
<organism evidence="2 3">
    <name type="scientific">Candidatus Litorirhabdus singularis</name>
    <dbReference type="NCBI Taxonomy" id="2518993"/>
    <lineage>
        <taxon>Bacteria</taxon>
        <taxon>Pseudomonadati</taxon>
        <taxon>Pseudomonadota</taxon>
        <taxon>Gammaproteobacteria</taxon>
        <taxon>Cellvibrionales</taxon>
        <taxon>Halieaceae</taxon>
        <taxon>Candidatus Litorirhabdus</taxon>
    </lineage>
</organism>
<accession>A0ABT3TJV3</accession>
<dbReference type="InterPro" id="IPR000835">
    <property type="entry name" value="HTH_MarR-typ"/>
</dbReference>
<proteinExistence type="predicted"/>
<dbReference type="SMART" id="SM00347">
    <property type="entry name" value="HTH_MARR"/>
    <property type="match status" value="1"/>
</dbReference>
<name>A0ABT3TJV3_9GAMM</name>
<dbReference type="PROSITE" id="PS50995">
    <property type="entry name" value="HTH_MARR_2"/>
    <property type="match status" value="1"/>
</dbReference>
<dbReference type="PANTHER" id="PTHR33164:SF43">
    <property type="entry name" value="HTH-TYPE TRANSCRIPTIONAL REPRESSOR YETL"/>
    <property type="match status" value="1"/>
</dbReference>
<gene>
    <name evidence="2" type="ORF">EYC98_17030</name>
</gene>
<evidence type="ECO:0000259" key="1">
    <source>
        <dbReference type="PROSITE" id="PS50995"/>
    </source>
</evidence>
<keyword evidence="3" id="KW-1185">Reference proteome</keyword>
<dbReference type="EMBL" id="SHNN01000003">
    <property type="protein sequence ID" value="MCX2982569.1"/>
    <property type="molecule type" value="Genomic_DNA"/>
</dbReference>
<comment type="caution">
    <text evidence="2">The sequence shown here is derived from an EMBL/GenBank/DDBJ whole genome shotgun (WGS) entry which is preliminary data.</text>
</comment>
<sequence>MPDLQPHQIGQILMLAARDFQRRLDQDLRSRGIKGVGSRHREVFLQLGQNGASRSVDLAHSAGIRPQSMMVIVHELEELKLVERRPDPSDSRAKLIDFTDQGRAFIAELTRSTEIVWQQYEDAVGSARLQATVSGLQALLDADKGVTV</sequence>
<dbReference type="SUPFAM" id="SSF46785">
    <property type="entry name" value="Winged helix' DNA-binding domain"/>
    <property type="match status" value="1"/>
</dbReference>
<dbReference type="Gene3D" id="1.10.10.10">
    <property type="entry name" value="Winged helix-like DNA-binding domain superfamily/Winged helix DNA-binding domain"/>
    <property type="match status" value="1"/>
</dbReference>
<dbReference type="Pfam" id="PF12802">
    <property type="entry name" value="MarR_2"/>
    <property type="match status" value="1"/>
</dbReference>
<dbReference type="PANTHER" id="PTHR33164">
    <property type="entry name" value="TRANSCRIPTIONAL REGULATOR, MARR FAMILY"/>
    <property type="match status" value="1"/>
</dbReference>
<evidence type="ECO:0000313" key="3">
    <source>
        <dbReference type="Proteomes" id="UP001143362"/>
    </source>
</evidence>
<reference evidence="2" key="1">
    <citation type="submission" date="2019-02" db="EMBL/GenBank/DDBJ databases">
        <authorList>
            <person name="Li S.-H."/>
        </authorList>
    </citation>
    <scope>NUCLEOTIDE SEQUENCE</scope>
    <source>
        <strain evidence="2">IMCC14734</strain>
    </source>
</reference>